<dbReference type="Proteomes" id="UP000479132">
    <property type="component" value="Unassembled WGS sequence"/>
</dbReference>
<dbReference type="PROSITE" id="PS50104">
    <property type="entry name" value="TIR"/>
    <property type="match status" value="1"/>
</dbReference>
<dbReference type="GO" id="GO:0007165">
    <property type="term" value="P:signal transduction"/>
    <property type="evidence" value="ECO:0007669"/>
    <property type="project" value="InterPro"/>
</dbReference>
<evidence type="ECO:0000313" key="3">
    <source>
        <dbReference type="Proteomes" id="UP000479132"/>
    </source>
</evidence>
<dbReference type="Gene3D" id="3.40.50.10140">
    <property type="entry name" value="Toll/interleukin-1 receptor homology (TIR) domain"/>
    <property type="match status" value="1"/>
</dbReference>
<name>A0A6M1T853_9BACT</name>
<gene>
    <name evidence="2" type="ORF">G3569_18030</name>
</gene>
<proteinExistence type="predicted"/>
<dbReference type="SUPFAM" id="SSF52200">
    <property type="entry name" value="Toll/Interleukin receptor TIR domain"/>
    <property type="match status" value="1"/>
</dbReference>
<dbReference type="EMBL" id="JAALLS010000050">
    <property type="protein sequence ID" value="NGP90259.1"/>
    <property type="molecule type" value="Genomic_DNA"/>
</dbReference>
<sequence length="250" mass="28865">MKNIFLSHSSSDKSFARRLGNVLRGKNFKVWIDEAEIKVGDSLIEKISEGIDSTDYLVVVLSKESCKSEWVKREVNIALTQEINQKKVKVLPCVIEECNIPPFLLDKKYADFKTNFVDGRSELLESLGVSLGDPTQIFLNQHIFYDLKNLNNGFDVNAIQYFNHEDFEIILSRIQQFGLGIYGIEPWQNGEFVGVKVHEDYYGDPFDPDWYWTAFEEFCEEGVKSHFSASYAIPEKVLINFIKEYNPSNF</sequence>
<protein>
    <submittedName>
        <fullName evidence="2">Toll/interleukin-1 receptor domain-containing protein</fullName>
    </submittedName>
</protein>
<dbReference type="SMART" id="SM00255">
    <property type="entry name" value="TIR"/>
    <property type="match status" value="1"/>
</dbReference>
<dbReference type="InterPro" id="IPR000157">
    <property type="entry name" value="TIR_dom"/>
</dbReference>
<evidence type="ECO:0000259" key="1">
    <source>
        <dbReference type="PROSITE" id="PS50104"/>
    </source>
</evidence>
<organism evidence="2 3">
    <name type="scientific">Fodinibius halophilus</name>
    <dbReference type="NCBI Taxonomy" id="1736908"/>
    <lineage>
        <taxon>Bacteria</taxon>
        <taxon>Pseudomonadati</taxon>
        <taxon>Balneolota</taxon>
        <taxon>Balneolia</taxon>
        <taxon>Balneolales</taxon>
        <taxon>Balneolaceae</taxon>
        <taxon>Fodinibius</taxon>
    </lineage>
</organism>
<keyword evidence="3" id="KW-1185">Reference proteome</keyword>
<dbReference type="RefSeq" id="WP_165271481.1">
    <property type="nucleotide sequence ID" value="NZ_JAALLS010000050.1"/>
</dbReference>
<feature type="domain" description="TIR" evidence="1">
    <location>
        <begin position="1"/>
        <end position="151"/>
    </location>
</feature>
<evidence type="ECO:0000313" key="2">
    <source>
        <dbReference type="EMBL" id="NGP90259.1"/>
    </source>
</evidence>
<dbReference type="InterPro" id="IPR035897">
    <property type="entry name" value="Toll_tir_struct_dom_sf"/>
</dbReference>
<comment type="caution">
    <text evidence="2">The sequence shown here is derived from an EMBL/GenBank/DDBJ whole genome shotgun (WGS) entry which is preliminary data.</text>
</comment>
<reference evidence="2 3" key="1">
    <citation type="submission" date="2020-02" db="EMBL/GenBank/DDBJ databases">
        <title>Aliifodinibius halophilus 2W32, complete genome.</title>
        <authorList>
            <person name="Li Y."/>
            <person name="Wu S."/>
        </authorList>
    </citation>
    <scope>NUCLEOTIDE SEQUENCE [LARGE SCALE GENOMIC DNA]</scope>
    <source>
        <strain evidence="2 3">2W32</strain>
    </source>
</reference>
<dbReference type="Pfam" id="PF13676">
    <property type="entry name" value="TIR_2"/>
    <property type="match status" value="1"/>
</dbReference>
<dbReference type="AlphaFoldDB" id="A0A6M1T853"/>
<accession>A0A6M1T853</accession>
<keyword evidence="2" id="KW-0675">Receptor</keyword>